<dbReference type="Proteomes" id="UP000242188">
    <property type="component" value="Unassembled WGS sequence"/>
</dbReference>
<dbReference type="Gene3D" id="3.40.50.1110">
    <property type="entry name" value="SGNH hydrolase"/>
    <property type="match status" value="1"/>
</dbReference>
<reference evidence="1 2" key="1">
    <citation type="journal article" date="2017" name="Nat. Ecol. Evol.">
        <title>Scallop genome provides insights into evolution of bilaterian karyotype and development.</title>
        <authorList>
            <person name="Wang S."/>
            <person name="Zhang J."/>
            <person name="Jiao W."/>
            <person name="Li J."/>
            <person name="Xun X."/>
            <person name="Sun Y."/>
            <person name="Guo X."/>
            <person name="Huan P."/>
            <person name="Dong B."/>
            <person name="Zhang L."/>
            <person name="Hu X."/>
            <person name="Sun X."/>
            <person name="Wang J."/>
            <person name="Zhao C."/>
            <person name="Wang Y."/>
            <person name="Wang D."/>
            <person name="Huang X."/>
            <person name="Wang R."/>
            <person name="Lv J."/>
            <person name="Li Y."/>
            <person name="Zhang Z."/>
            <person name="Liu B."/>
            <person name="Lu W."/>
            <person name="Hui Y."/>
            <person name="Liang J."/>
            <person name="Zhou Z."/>
            <person name="Hou R."/>
            <person name="Li X."/>
            <person name="Liu Y."/>
            <person name="Li H."/>
            <person name="Ning X."/>
            <person name="Lin Y."/>
            <person name="Zhao L."/>
            <person name="Xing Q."/>
            <person name="Dou J."/>
            <person name="Li Y."/>
            <person name="Mao J."/>
            <person name="Guo H."/>
            <person name="Dou H."/>
            <person name="Li T."/>
            <person name="Mu C."/>
            <person name="Jiang W."/>
            <person name="Fu Q."/>
            <person name="Fu X."/>
            <person name="Miao Y."/>
            <person name="Liu J."/>
            <person name="Yu Q."/>
            <person name="Li R."/>
            <person name="Liao H."/>
            <person name="Li X."/>
            <person name="Kong Y."/>
            <person name="Jiang Z."/>
            <person name="Chourrout D."/>
            <person name="Li R."/>
            <person name="Bao Z."/>
        </authorList>
    </citation>
    <scope>NUCLEOTIDE SEQUENCE [LARGE SCALE GENOMIC DNA]</scope>
    <source>
        <strain evidence="1 2">PY_sf001</strain>
    </source>
</reference>
<proteinExistence type="predicted"/>
<sequence>MATVKVAIFGDAYVARLRDYCDGDFHTNSFTKVLFFGYGGLKCSKIPQQIIAKALNFKPDTVFLHLCGNDITADSTARDVFDSLAMLIDELYRNGVKRFCVGDILTRGSFTKCPGLDKESFDRQRTKINKLLRKNYSDIYSFPHKYPEDYSTKDKVHIATKGNSMRKYFLLVYELQFSK</sequence>
<gene>
    <name evidence="1" type="ORF">KP79_PYT16799</name>
</gene>
<comment type="caution">
    <text evidence="1">The sequence shown here is derived from an EMBL/GenBank/DDBJ whole genome shotgun (WGS) entry which is preliminary data.</text>
</comment>
<dbReference type="OrthoDB" id="6053634at2759"/>
<evidence type="ECO:0008006" key="3">
    <source>
        <dbReference type="Google" id="ProtNLM"/>
    </source>
</evidence>
<dbReference type="SUPFAM" id="SSF52266">
    <property type="entry name" value="SGNH hydrolase"/>
    <property type="match status" value="1"/>
</dbReference>
<name>A0A210PGC1_MIZYE</name>
<dbReference type="InterPro" id="IPR036514">
    <property type="entry name" value="SGNH_hydro_sf"/>
</dbReference>
<protein>
    <recommendedName>
        <fullName evidence="3">SGNH hydrolase-type esterase domain-containing protein</fullName>
    </recommendedName>
</protein>
<evidence type="ECO:0000313" key="1">
    <source>
        <dbReference type="EMBL" id="OWF35501.1"/>
    </source>
</evidence>
<dbReference type="AlphaFoldDB" id="A0A210PGC1"/>
<accession>A0A210PGC1</accession>
<organism evidence="1 2">
    <name type="scientific">Mizuhopecten yessoensis</name>
    <name type="common">Japanese scallop</name>
    <name type="synonym">Patinopecten yessoensis</name>
    <dbReference type="NCBI Taxonomy" id="6573"/>
    <lineage>
        <taxon>Eukaryota</taxon>
        <taxon>Metazoa</taxon>
        <taxon>Spiralia</taxon>
        <taxon>Lophotrochozoa</taxon>
        <taxon>Mollusca</taxon>
        <taxon>Bivalvia</taxon>
        <taxon>Autobranchia</taxon>
        <taxon>Pteriomorphia</taxon>
        <taxon>Pectinida</taxon>
        <taxon>Pectinoidea</taxon>
        <taxon>Pectinidae</taxon>
        <taxon>Mizuhopecten</taxon>
    </lineage>
</organism>
<dbReference type="EMBL" id="NEDP02076724">
    <property type="protein sequence ID" value="OWF35501.1"/>
    <property type="molecule type" value="Genomic_DNA"/>
</dbReference>
<keyword evidence="2" id="KW-1185">Reference proteome</keyword>
<evidence type="ECO:0000313" key="2">
    <source>
        <dbReference type="Proteomes" id="UP000242188"/>
    </source>
</evidence>